<dbReference type="InterPro" id="IPR019814">
    <property type="entry name" value="Translation_initiation_fac_3_N"/>
</dbReference>
<dbReference type="GO" id="GO:0003743">
    <property type="term" value="F:translation initiation factor activity"/>
    <property type="evidence" value="ECO:0007669"/>
    <property type="project" value="UniProtKB-KW"/>
</dbReference>
<dbReference type="Pfam" id="PF00707">
    <property type="entry name" value="IF3_C"/>
    <property type="match status" value="1"/>
</dbReference>
<dbReference type="SUPFAM" id="SSF54364">
    <property type="entry name" value="Translation initiation factor IF3, N-terminal domain"/>
    <property type="match status" value="1"/>
</dbReference>
<dbReference type="Gene3D" id="3.30.110.10">
    <property type="entry name" value="Translation initiation factor 3 (IF-3), C-terminal domain"/>
    <property type="match status" value="1"/>
</dbReference>
<dbReference type="SUPFAM" id="SSF55200">
    <property type="entry name" value="Translation initiation factor IF3, C-terminal domain"/>
    <property type="match status" value="1"/>
</dbReference>
<dbReference type="PANTHER" id="PTHR10938">
    <property type="entry name" value="TRANSLATION INITIATION FACTOR IF-3"/>
    <property type="match status" value="1"/>
</dbReference>
<accession>A0AAD5SMV2</accession>
<comment type="similarity">
    <text evidence="1">Belongs to the IF-3 family.</text>
</comment>
<dbReference type="Gene3D" id="3.10.20.80">
    <property type="entry name" value="Translation initiation factor 3 (IF-3), N-terminal domain"/>
    <property type="match status" value="1"/>
</dbReference>
<organism evidence="6 7">
    <name type="scientific">Rhizophlyctis rosea</name>
    <dbReference type="NCBI Taxonomy" id="64517"/>
    <lineage>
        <taxon>Eukaryota</taxon>
        <taxon>Fungi</taxon>
        <taxon>Fungi incertae sedis</taxon>
        <taxon>Chytridiomycota</taxon>
        <taxon>Chytridiomycota incertae sedis</taxon>
        <taxon>Chytridiomycetes</taxon>
        <taxon>Rhizophlyctidales</taxon>
        <taxon>Rhizophlyctidaceae</taxon>
        <taxon>Rhizophlyctis</taxon>
    </lineage>
</organism>
<reference evidence="6" key="1">
    <citation type="submission" date="2020-05" db="EMBL/GenBank/DDBJ databases">
        <title>Phylogenomic resolution of chytrid fungi.</title>
        <authorList>
            <person name="Stajich J.E."/>
            <person name="Amses K."/>
            <person name="Simmons R."/>
            <person name="Seto K."/>
            <person name="Myers J."/>
            <person name="Bonds A."/>
            <person name="Quandt C.A."/>
            <person name="Barry K."/>
            <person name="Liu P."/>
            <person name="Grigoriev I."/>
            <person name="Longcore J.E."/>
            <person name="James T.Y."/>
        </authorList>
    </citation>
    <scope>NUCLEOTIDE SEQUENCE</scope>
    <source>
        <strain evidence="6">JEL0318</strain>
    </source>
</reference>
<comment type="caution">
    <text evidence="6">The sequence shown here is derived from an EMBL/GenBank/DDBJ whole genome shotgun (WGS) entry which is preliminary data.</text>
</comment>
<protein>
    <recommendedName>
        <fullName evidence="8">Translation initiation factor IF-3</fullName>
    </recommendedName>
</protein>
<dbReference type="GO" id="GO:0005739">
    <property type="term" value="C:mitochondrion"/>
    <property type="evidence" value="ECO:0007669"/>
    <property type="project" value="TreeGrafter"/>
</dbReference>
<keyword evidence="2" id="KW-0396">Initiation factor</keyword>
<evidence type="ECO:0000259" key="5">
    <source>
        <dbReference type="Pfam" id="PF05198"/>
    </source>
</evidence>
<feature type="domain" description="Translation initiation factor 3 C-terminal" evidence="4">
    <location>
        <begin position="78"/>
        <end position="157"/>
    </location>
</feature>
<dbReference type="GO" id="GO:0070124">
    <property type="term" value="P:mitochondrial translational initiation"/>
    <property type="evidence" value="ECO:0007669"/>
    <property type="project" value="TreeGrafter"/>
</dbReference>
<dbReference type="InterPro" id="IPR019815">
    <property type="entry name" value="Translation_initiation_fac_3_C"/>
</dbReference>
<dbReference type="AlphaFoldDB" id="A0AAD5SMV2"/>
<evidence type="ECO:0000256" key="2">
    <source>
        <dbReference type="ARBA" id="ARBA00022540"/>
    </source>
</evidence>
<dbReference type="PANTHER" id="PTHR10938:SF0">
    <property type="entry name" value="TRANSLATION INITIATION FACTOR IF-3, MITOCHONDRIAL"/>
    <property type="match status" value="1"/>
</dbReference>
<dbReference type="InterPro" id="IPR036787">
    <property type="entry name" value="T_IF-3_N_sf"/>
</dbReference>
<evidence type="ECO:0000256" key="3">
    <source>
        <dbReference type="ARBA" id="ARBA00022917"/>
    </source>
</evidence>
<dbReference type="GO" id="GO:0043022">
    <property type="term" value="F:ribosome binding"/>
    <property type="evidence" value="ECO:0007669"/>
    <property type="project" value="TreeGrafter"/>
</dbReference>
<gene>
    <name evidence="6" type="ORF">HK097_002456</name>
</gene>
<feature type="domain" description="Translation initiation factor 3 N-terminal" evidence="5">
    <location>
        <begin position="2"/>
        <end position="62"/>
    </location>
</feature>
<keyword evidence="7" id="KW-1185">Reference proteome</keyword>
<keyword evidence="3" id="KW-0648">Protein biosynthesis</keyword>
<evidence type="ECO:0008006" key="8">
    <source>
        <dbReference type="Google" id="ProtNLM"/>
    </source>
</evidence>
<dbReference type="Pfam" id="PF05198">
    <property type="entry name" value="IF3_N"/>
    <property type="match status" value="1"/>
</dbReference>
<dbReference type="EMBL" id="JADGJD010000153">
    <property type="protein sequence ID" value="KAJ3054188.1"/>
    <property type="molecule type" value="Genomic_DNA"/>
</dbReference>
<evidence type="ECO:0000259" key="4">
    <source>
        <dbReference type="Pfam" id="PF00707"/>
    </source>
</evidence>
<dbReference type="InterPro" id="IPR001288">
    <property type="entry name" value="Translation_initiation_fac_3"/>
</dbReference>
<evidence type="ECO:0000313" key="6">
    <source>
        <dbReference type="EMBL" id="KAJ3054188.1"/>
    </source>
</evidence>
<evidence type="ECO:0000313" key="7">
    <source>
        <dbReference type="Proteomes" id="UP001212841"/>
    </source>
</evidence>
<dbReference type="GO" id="GO:0032790">
    <property type="term" value="P:ribosome disassembly"/>
    <property type="evidence" value="ECO:0007669"/>
    <property type="project" value="TreeGrafter"/>
</dbReference>
<name>A0AAD5SMV2_9FUNG</name>
<dbReference type="Proteomes" id="UP001212841">
    <property type="component" value="Unassembled WGS sequence"/>
</dbReference>
<dbReference type="NCBIfam" id="TIGR00168">
    <property type="entry name" value="infC"/>
    <property type="match status" value="1"/>
</dbReference>
<proteinExistence type="inferred from homology"/>
<sequence>MITVISDTNQNLGLKSLREALKLFDPMTHDLVLVSVSSDDESPQAVCKIISRKEAYDKLRASKLKAKEKPDKQRTDVLKEMEIGSGIGQHDLGIKLKKARDMFGKGYRVQFTLVYRGKETRNNKDVLTDIQAQLADCAALNGEPSVAGKKMIVKFVPTVPKKGAE</sequence>
<evidence type="ECO:0000256" key="1">
    <source>
        <dbReference type="ARBA" id="ARBA00005439"/>
    </source>
</evidence>
<dbReference type="InterPro" id="IPR036788">
    <property type="entry name" value="T_IF-3_C_sf"/>
</dbReference>